<dbReference type="InterPro" id="IPR003838">
    <property type="entry name" value="ABC3_permease_C"/>
</dbReference>
<feature type="transmembrane region" description="Helical" evidence="7">
    <location>
        <begin position="362"/>
        <end position="387"/>
    </location>
</feature>
<protein>
    <submittedName>
        <fullName evidence="10">ABC transporter permease</fullName>
    </submittedName>
</protein>
<dbReference type="RefSeq" id="WP_236402593.1">
    <property type="nucleotide sequence ID" value="NZ_JAKJHZ010000007.1"/>
</dbReference>
<dbReference type="PANTHER" id="PTHR30572">
    <property type="entry name" value="MEMBRANE COMPONENT OF TRANSPORTER-RELATED"/>
    <property type="match status" value="1"/>
</dbReference>
<keyword evidence="5 7" id="KW-0472">Membrane</keyword>
<evidence type="ECO:0000256" key="1">
    <source>
        <dbReference type="ARBA" id="ARBA00004651"/>
    </source>
</evidence>
<name>A0ABS9HBG3_9ACTN</name>
<feature type="domain" description="ABC3 transporter permease C-terminal" evidence="8">
    <location>
        <begin position="276"/>
        <end position="397"/>
    </location>
</feature>
<dbReference type="PRINTS" id="PR00173">
    <property type="entry name" value="EDTRNSPORT"/>
</dbReference>
<evidence type="ECO:0000256" key="5">
    <source>
        <dbReference type="ARBA" id="ARBA00023136"/>
    </source>
</evidence>
<dbReference type="Pfam" id="PF12704">
    <property type="entry name" value="MacB_PCD"/>
    <property type="match status" value="2"/>
</dbReference>
<keyword evidence="3 7" id="KW-0812">Transmembrane</keyword>
<gene>
    <name evidence="10" type="ORF">L2K70_13100</name>
</gene>
<keyword evidence="4 7" id="KW-1133">Transmembrane helix</keyword>
<evidence type="ECO:0000256" key="3">
    <source>
        <dbReference type="ARBA" id="ARBA00022692"/>
    </source>
</evidence>
<feature type="transmembrane region" description="Helical" evidence="7">
    <location>
        <begin position="501"/>
        <end position="523"/>
    </location>
</feature>
<evidence type="ECO:0000256" key="7">
    <source>
        <dbReference type="SAM" id="Phobius"/>
    </source>
</evidence>
<feature type="transmembrane region" description="Helical" evidence="7">
    <location>
        <begin position="269"/>
        <end position="296"/>
    </location>
</feature>
<feature type="transmembrane region" description="Helical" evidence="7">
    <location>
        <begin position="724"/>
        <end position="752"/>
    </location>
</feature>
<evidence type="ECO:0000256" key="2">
    <source>
        <dbReference type="ARBA" id="ARBA00022475"/>
    </source>
</evidence>
<evidence type="ECO:0000259" key="8">
    <source>
        <dbReference type="Pfam" id="PF02687"/>
    </source>
</evidence>
<dbReference type="EMBL" id="JAKJHZ010000007">
    <property type="protein sequence ID" value="MCF6378542.1"/>
    <property type="molecule type" value="Genomic_DNA"/>
</dbReference>
<evidence type="ECO:0000313" key="11">
    <source>
        <dbReference type="Proteomes" id="UP001201161"/>
    </source>
</evidence>
<evidence type="ECO:0000256" key="6">
    <source>
        <dbReference type="ARBA" id="ARBA00038076"/>
    </source>
</evidence>
<feature type="domain" description="ABC3 transporter permease C-terminal" evidence="8">
    <location>
        <begin position="731"/>
        <end position="845"/>
    </location>
</feature>
<feature type="transmembrane region" description="Helical" evidence="7">
    <location>
        <begin position="773"/>
        <end position="799"/>
    </location>
</feature>
<sequence>MLRLTWRNLLARKVRLLMSTLAIVLGIGFLAGVMTFSSGLNKTFDNILEGSTSDAVVRPAGDLQGANAGVSTSQVVTPADVDELAALPQVKEAVGSIDGVGSFLLGKDDKLVGGQGAPTLAFNYAPSENIAGEQILELSAGRWPEKPGEVVLDTSSAERGSYGLGDTVSLIVPSGKDPERKFTLVGTADFNGGGTAGATLVLLDTAEAQDIFLDGQDAFTTVSLTAADGVSQQQLADAAKTVAPKGFTAVTGDEVVKESQQQIGQFLDVISYFLVAFAVIAIVVGAFIIFNTFSILVSQRVRESALLRALGASKRQVTRSVLVEAFLMAIVGSTLGLLLGLGLSRALAGLFRTFGLDIAGEVLTLTPFTIVAGYVVGIVVTMLAAYVPARRAAKVPPVAAMRDDLVVQEKGMTRRLVLGSIAMVIGTALAAAGLAGAPGTDAIWIGAGAVIWVVTTAVLAPVLGHPVLVACRSVFGRLFRTPGRLAGENALRNPRRTGATASALMIGLAVVSAVGVLASSLGATQDKIVDKEFTADFLVQMPTFQGFPARYGNEMEKINGIAEVSRQQGSPVSVEVPGRAKPDQSFAAAVDPAFFKVYDLKMLDGRASVTGDQVLLSKSRASDYEAGVGDTIEVAFPGGRTIPLEVSGIFEPTPTTSGITVPFSVFAEAGIKRSDSSISITLADGADRNAVKSDLEYTVKDLPILSVQDKEEFKDLISGQVNQLLYVIYGLLALAVVIAVIGIVNTLGLSVLERTREIGLLRAVGLSRRKLRWMITLESVAIAVLGAVLGMALGLVIGVVLRESLKDDLTELSLPLGSLVAFLVVAVLFGVLAAVVPAIRASRMKVLQAIATD</sequence>
<comment type="subcellular location">
    <subcellularLocation>
        <location evidence="1">Cell membrane</location>
        <topology evidence="1">Multi-pass membrane protein</topology>
    </subcellularLocation>
</comment>
<dbReference type="PANTHER" id="PTHR30572:SF4">
    <property type="entry name" value="ABC TRANSPORTER PERMEASE YTRF"/>
    <property type="match status" value="1"/>
</dbReference>
<feature type="transmembrane region" description="Helical" evidence="7">
    <location>
        <begin position="317"/>
        <end position="342"/>
    </location>
</feature>
<dbReference type="InterPro" id="IPR025857">
    <property type="entry name" value="MacB_PCD"/>
</dbReference>
<organism evidence="10 11">
    <name type="scientific">Nocardioides potassii</name>
    <dbReference type="NCBI Taxonomy" id="2911371"/>
    <lineage>
        <taxon>Bacteria</taxon>
        <taxon>Bacillati</taxon>
        <taxon>Actinomycetota</taxon>
        <taxon>Actinomycetes</taxon>
        <taxon>Propionibacteriales</taxon>
        <taxon>Nocardioidaceae</taxon>
        <taxon>Nocardioides</taxon>
    </lineage>
</organism>
<feature type="transmembrane region" description="Helical" evidence="7">
    <location>
        <begin position="16"/>
        <end position="36"/>
    </location>
</feature>
<dbReference type="InterPro" id="IPR050250">
    <property type="entry name" value="Macrolide_Exporter_MacB"/>
</dbReference>
<feature type="domain" description="MacB-like periplasmic core" evidence="9">
    <location>
        <begin position="17"/>
        <end position="241"/>
    </location>
</feature>
<feature type="transmembrane region" description="Helical" evidence="7">
    <location>
        <begin position="416"/>
        <end position="437"/>
    </location>
</feature>
<evidence type="ECO:0000259" key="9">
    <source>
        <dbReference type="Pfam" id="PF12704"/>
    </source>
</evidence>
<feature type="domain" description="MacB-like periplasmic core" evidence="9">
    <location>
        <begin position="497"/>
        <end position="696"/>
    </location>
</feature>
<proteinExistence type="inferred from homology"/>
<keyword evidence="2" id="KW-1003">Cell membrane</keyword>
<keyword evidence="11" id="KW-1185">Reference proteome</keyword>
<evidence type="ECO:0000256" key="4">
    <source>
        <dbReference type="ARBA" id="ARBA00022989"/>
    </source>
</evidence>
<feature type="transmembrane region" description="Helical" evidence="7">
    <location>
        <begin position="819"/>
        <end position="839"/>
    </location>
</feature>
<feature type="transmembrane region" description="Helical" evidence="7">
    <location>
        <begin position="443"/>
        <end position="470"/>
    </location>
</feature>
<dbReference type="Pfam" id="PF02687">
    <property type="entry name" value="FtsX"/>
    <property type="match status" value="2"/>
</dbReference>
<evidence type="ECO:0000313" key="10">
    <source>
        <dbReference type="EMBL" id="MCF6378542.1"/>
    </source>
</evidence>
<accession>A0ABS9HBG3</accession>
<reference evidence="10 11" key="1">
    <citation type="submission" date="2022-01" db="EMBL/GenBank/DDBJ databases">
        <title>Nocardioides sp. nov., an actinomycete isolated from mining soil.</title>
        <authorList>
            <person name="Liu L."/>
        </authorList>
    </citation>
    <scope>NUCLEOTIDE SEQUENCE [LARGE SCALE GENOMIC DNA]</scope>
    <source>
        <strain evidence="10 11">KLBMP 9356</strain>
    </source>
</reference>
<dbReference type="Proteomes" id="UP001201161">
    <property type="component" value="Unassembled WGS sequence"/>
</dbReference>
<comment type="similarity">
    <text evidence="6">Belongs to the ABC-4 integral membrane protein family.</text>
</comment>
<comment type="caution">
    <text evidence="10">The sequence shown here is derived from an EMBL/GenBank/DDBJ whole genome shotgun (WGS) entry which is preliminary data.</text>
</comment>